<evidence type="ECO:0000313" key="1">
    <source>
        <dbReference type="EMBL" id="GAV89975.1"/>
    </source>
</evidence>
<protein>
    <submittedName>
        <fullName evidence="1">DUF789 domain-containing protein</fullName>
    </submittedName>
</protein>
<dbReference type="STRING" id="3775.A0A1Q3DC26"/>
<name>A0A1Q3DC26_CEPFO</name>
<dbReference type="InParanoid" id="A0A1Q3DC26"/>
<keyword evidence="2" id="KW-1185">Reference proteome</keyword>
<gene>
    <name evidence="1" type="ORF">CFOL_v3_33386</name>
</gene>
<proteinExistence type="predicted"/>
<feature type="non-terminal residue" evidence="1">
    <location>
        <position position="1"/>
    </location>
</feature>
<reference evidence="2" key="1">
    <citation type="submission" date="2016-04" db="EMBL/GenBank/DDBJ databases">
        <title>Cephalotus genome sequencing.</title>
        <authorList>
            <person name="Fukushima K."/>
            <person name="Hasebe M."/>
            <person name="Fang X."/>
        </authorList>
    </citation>
    <scope>NUCLEOTIDE SEQUENCE [LARGE SCALE GENOMIC DNA]</scope>
    <source>
        <strain evidence="2">cv. St1</strain>
    </source>
</reference>
<evidence type="ECO:0000313" key="2">
    <source>
        <dbReference type="Proteomes" id="UP000187406"/>
    </source>
</evidence>
<dbReference type="EMBL" id="BDDD01005864">
    <property type="protein sequence ID" value="GAV89975.1"/>
    <property type="molecule type" value="Genomic_DNA"/>
</dbReference>
<dbReference type="OrthoDB" id="1920576at2759"/>
<dbReference type="Pfam" id="PF05623">
    <property type="entry name" value="DUF789"/>
    <property type="match status" value="2"/>
</dbReference>
<dbReference type="PANTHER" id="PTHR32010:SF23">
    <property type="entry name" value="IG-LIKE DOMAIN-CONTAINING PROTEIN"/>
    <property type="match status" value="1"/>
</dbReference>
<dbReference type="AlphaFoldDB" id="A0A1Q3DC26"/>
<comment type="caution">
    <text evidence="1">The sequence shown here is derived from an EMBL/GenBank/DDBJ whole genome shotgun (WGS) entry which is preliminary data.</text>
</comment>
<dbReference type="PANTHER" id="PTHR32010">
    <property type="entry name" value="PHOTOSYSTEM II STABILITY/ASSEMBLY FACTOR HCF136, CHLOROPLASTIC"/>
    <property type="match status" value="1"/>
</dbReference>
<sequence length="242" mass="27028">IPNISLRDVWNWYEKPGNYGLEVKAEDFHKVKGLLSDPISHAYFVPFLSAIQLLGYPYLSNCCGNPLVRFDSSLAPLPWLVLITGLLGIMELINAGTSNLQVFGDPLKLESLNLNDLHPASRFSVAWYPIHIPEGNLRASFLTFHSLGHLVEKCVATGSLNNKVSSIVAPVLGLQSYNAKGEFWFDLKRPVESSLKESSPFNGSKVLEEQLKTLEENASLFARGCVYKTNAKVFNRHPDYEF</sequence>
<accession>A0A1Q3DC26</accession>
<feature type="non-terminal residue" evidence="1">
    <location>
        <position position="242"/>
    </location>
</feature>
<dbReference type="InterPro" id="IPR008507">
    <property type="entry name" value="DUF789"/>
</dbReference>
<dbReference type="Proteomes" id="UP000187406">
    <property type="component" value="Unassembled WGS sequence"/>
</dbReference>
<organism evidence="1 2">
    <name type="scientific">Cephalotus follicularis</name>
    <name type="common">Albany pitcher plant</name>
    <dbReference type="NCBI Taxonomy" id="3775"/>
    <lineage>
        <taxon>Eukaryota</taxon>
        <taxon>Viridiplantae</taxon>
        <taxon>Streptophyta</taxon>
        <taxon>Embryophyta</taxon>
        <taxon>Tracheophyta</taxon>
        <taxon>Spermatophyta</taxon>
        <taxon>Magnoliopsida</taxon>
        <taxon>eudicotyledons</taxon>
        <taxon>Gunneridae</taxon>
        <taxon>Pentapetalae</taxon>
        <taxon>rosids</taxon>
        <taxon>fabids</taxon>
        <taxon>Oxalidales</taxon>
        <taxon>Cephalotaceae</taxon>
        <taxon>Cephalotus</taxon>
    </lineage>
</organism>